<organism evidence="3 4">
    <name type="scientific">Roseateles asaccharophilus</name>
    <dbReference type="NCBI Taxonomy" id="582607"/>
    <lineage>
        <taxon>Bacteria</taxon>
        <taxon>Pseudomonadati</taxon>
        <taxon>Pseudomonadota</taxon>
        <taxon>Betaproteobacteria</taxon>
        <taxon>Burkholderiales</taxon>
        <taxon>Sphaerotilaceae</taxon>
        <taxon>Roseateles</taxon>
    </lineage>
</organism>
<dbReference type="AlphaFoldDB" id="A0A4R6MXN7"/>
<protein>
    <submittedName>
        <fullName evidence="3">Putative secreted protein with PEP-CTERM sorting signal/MYXO-CTERM domain-containing protein</fullName>
    </submittedName>
</protein>
<keyword evidence="4" id="KW-1185">Reference proteome</keyword>
<name>A0A4R6MXN7_9BURK</name>
<dbReference type="Proteomes" id="UP000295357">
    <property type="component" value="Unassembled WGS sequence"/>
</dbReference>
<evidence type="ECO:0000259" key="2">
    <source>
        <dbReference type="Pfam" id="PF07589"/>
    </source>
</evidence>
<dbReference type="NCBIfam" id="TIGR02595">
    <property type="entry name" value="PEP_CTERM"/>
    <property type="match status" value="1"/>
</dbReference>
<feature type="chain" id="PRO_5020546042" evidence="1">
    <location>
        <begin position="21"/>
        <end position="386"/>
    </location>
</feature>
<evidence type="ECO:0000313" key="3">
    <source>
        <dbReference type="EMBL" id="TDP05517.1"/>
    </source>
</evidence>
<reference evidence="3 4" key="1">
    <citation type="submission" date="2019-03" db="EMBL/GenBank/DDBJ databases">
        <title>Genomic Encyclopedia of Type Strains, Phase IV (KMG-IV): sequencing the most valuable type-strain genomes for metagenomic binning, comparative biology and taxonomic classification.</title>
        <authorList>
            <person name="Goeker M."/>
        </authorList>
    </citation>
    <scope>NUCLEOTIDE SEQUENCE [LARGE SCALE GENOMIC DNA]</scope>
    <source>
        <strain evidence="3 4">DSM 25082</strain>
    </source>
</reference>
<sequence>MKYIALPALALLMCAVNVHAAIGSGSSSQSGAAGARYANGQAVLNNPELFLSVFDPEAKVSYTLDLGLDVESFFINAQQDAGMQWFKPVDDANWDSFLGMSSRNKLRWVVLAADNNGGLAAGQKRLFTTLTQGTEAKLRDWTNQDFTNAIGEAVFESFIRESNVSGTHAVPLNDYASNGSHVATSLDVSNKRAYFGKQASGVSLDESLNGTTTQRAGFTVGNRLDESSWFYYVTRSSTTQTAKVTVDEFDNLGADGYWGFTYVDPAANASSPYAGKFLLSYTLDKAGVKATTAAGMLRMSLTDYLAADRFLPLLLQQGALAGEYQGYRQSSLVLPDSGLPGLGGTNSVAAGLNPVSAVPEPASWGLMGLGLAGLLAWRRRQQAAGG</sequence>
<evidence type="ECO:0000313" key="4">
    <source>
        <dbReference type="Proteomes" id="UP000295357"/>
    </source>
</evidence>
<comment type="caution">
    <text evidence="3">The sequence shown here is derived from an EMBL/GenBank/DDBJ whole genome shotgun (WGS) entry which is preliminary data.</text>
</comment>
<evidence type="ECO:0000256" key="1">
    <source>
        <dbReference type="SAM" id="SignalP"/>
    </source>
</evidence>
<accession>A0A4R6MXN7</accession>
<proteinExistence type="predicted"/>
<dbReference type="EMBL" id="SNXE01000011">
    <property type="protein sequence ID" value="TDP05517.1"/>
    <property type="molecule type" value="Genomic_DNA"/>
</dbReference>
<dbReference type="InterPro" id="IPR013424">
    <property type="entry name" value="Ice-binding_C"/>
</dbReference>
<dbReference type="Pfam" id="PF07589">
    <property type="entry name" value="PEP-CTERM"/>
    <property type="match status" value="1"/>
</dbReference>
<feature type="domain" description="Ice-binding protein C-terminal" evidence="2">
    <location>
        <begin position="357"/>
        <end position="380"/>
    </location>
</feature>
<feature type="signal peptide" evidence="1">
    <location>
        <begin position="1"/>
        <end position="20"/>
    </location>
</feature>
<keyword evidence="1" id="KW-0732">Signal</keyword>
<gene>
    <name evidence="3" type="ORF">DFR39_11121</name>
</gene>